<proteinExistence type="predicted"/>
<evidence type="ECO:0000313" key="1">
    <source>
        <dbReference type="EMBL" id="WNM61340.1"/>
    </source>
</evidence>
<accession>A0AA96GJI0</accession>
<sequence length="161" mass="17591">MALRILSFFIEGVTWRVAKTPAGYCHRGLSTMPEWVPGIPSGVSKDIVESTFQQFPSDDDSLQPHNITFKLTYRVGSSNIECFIFSSPDDDLFSVKIPPGTFIALQEALPSQTIPRMRVARLAVHHAIASGMPGIELLPGSPIYESVKSQLSGSCLQKSPV</sequence>
<keyword evidence="2" id="KW-1185">Reference proteome</keyword>
<reference evidence="1 2" key="1">
    <citation type="submission" date="2023-01" db="EMBL/GenBank/DDBJ databases">
        <title>Cultivation and genomic characterization of new, ubiquitous marine nitrite-oxidizing bacteria from the Nitrospirales.</title>
        <authorList>
            <person name="Mueller A.J."/>
            <person name="Daebeler A."/>
            <person name="Herbold C.W."/>
            <person name="Kirkegaard R.H."/>
            <person name="Daims H."/>
        </authorList>
    </citation>
    <scope>NUCLEOTIDE SEQUENCE [LARGE SCALE GENOMIC DNA]</scope>
    <source>
        <strain evidence="1 2">DK</strain>
    </source>
</reference>
<dbReference type="AlphaFoldDB" id="A0AA96GJI0"/>
<name>A0AA96GJI0_9BACT</name>
<gene>
    <name evidence="1" type="ORF">PQG83_16505</name>
</gene>
<dbReference type="KEGG" id="nneo:PQG83_16505"/>
<evidence type="ECO:0000313" key="2">
    <source>
        <dbReference type="Proteomes" id="UP001302494"/>
    </source>
</evidence>
<dbReference type="Proteomes" id="UP001302494">
    <property type="component" value="Chromosome"/>
</dbReference>
<dbReference type="EMBL" id="CP116968">
    <property type="protein sequence ID" value="WNM61340.1"/>
    <property type="molecule type" value="Genomic_DNA"/>
</dbReference>
<dbReference type="RefSeq" id="WP_312743353.1">
    <property type="nucleotide sequence ID" value="NZ_CP116968.1"/>
</dbReference>
<organism evidence="1 2">
    <name type="scientific">Candidatus Nitrospira neomarina</name>
    <dbReference type="NCBI Taxonomy" id="3020899"/>
    <lineage>
        <taxon>Bacteria</taxon>
        <taxon>Pseudomonadati</taxon>
        <taxon>Nitrospirota</taxon>
        <taxon>Nitrospiria</taxon>
        <taxon>Nitrospirales</taxon>
        <taxon>Nitrospiraceae</taxon>
        <taxon>Nitrospira</taxon>
    </lineage>
</organism>
<protein>
    <submittedName>
        <fullName evidence="1">Uncharacterized protein</fullName>
    </submittedName>
</protein>